<keyword evidence="3" id="KW-1185">Reference proteome</keyword>
<dbReference type="Pfam" id="PF18477">
    <property type="entry name" value="PIN_9"/>
    <property type="match status" value="1"/>
</dbReference>
<name>M1XP53_NATM8</name>
<dbReference type="CDD" id="cd09879">
    <property type="entry name" value="PIN_VapC_AF0591-like"/>
    <property type="match status" value="1"/>
</dbReference>
<dbReference type="KEGG" id="nmo:Nmlp_1557"/>
<feature type="domain" description="VapC9 PIN-like" evidence="1">
    <location>
        <begin position="5"/>
        <end position="119"/>
    </location>
</feature>
<dbReference type="AlphaFoldDB" id="M1XP53"/>
<dbReference type="InterPro" id="IPR041120">
    <property type="entry name" value="PIN_9"/>
</dbReference>
<dbReference type="HOGENOM" id="CLU_107892_2_0_2"/>
<accession>M1XP53</accession>
<dbReference type="STRING" id="268739.Nmlp_1557"/>
<evidence type="ECO:0000313" key="3">
    <source>
        <dbReference type="Proteomes" id="UP000011867"/>
    </source>
</evidence>
<reference evidence="2 3" key="1">
    <citation type="journal article" date="2013" name="Genome Announc.">
        <title>Genome of the haloarchaeon Natronomonas moolapensis, a neutrophilic member of a previously haloalkaliphilic genus.</title>
        <authorList>
            <person name="Dyall-Smith M.L."/>
            <person name="Pfeiffer F."/>
            <person name="Oberwinkler T."/>
            <person name="Klee K."/>
            <person name="Rampp M."/>
            <person name="Palm P."/>
            <person name="Gross K."/>
            <person name="Schuster S.C."/>
            <person name="Oesterhelt D."/>
        </authorList>
    </citation>
    <scope>NUCLEOTIDE SEQUENCE [LARGE SCALE GENOMIC DNA]</scope>
    <source>
        <strain evidence="3">DSM 18674 / JCM 14361 / 8.8.11</strain>
    </source>
</reference>
<dbReference type="Gene3D" id="3.40.50.1010">
    <property type="entry name" value="5'-nuclease"/>
    <property type="match status" value="1"/>
</dbReference>
<dbReference type="GeneID" id="14653125"/>
<sequence length="127" mass="13595">MTRAVLDSNALMAPVEVGVRTFAELDRLLGEYETVVPDAVLAELDRLSAGGGEAAKAASVGADLARRECEPIAHDAAYADDAVLEVGRRAEIDYAVTSDMPLRGRLLEANVPVICLRGRTKFEITQP</sequence>
<dbReference type="InterPro" id="IPR029060">
    <property type="entry name" value="PIN-like_dom_sf"/>
</dbReference>
<dbReference type="Proteomes" id="UP000011867">
    <property type="component" value="Chromosome"/>
</dbReference>
<dbReference type="SUPFAM" id="SSF88723">
    <property type="entry name" value="PIN domain-like"/>
    <property type="match status" value="1"/>
</dbReference>
<dbReference type="RefSeq" id="WP_015408600.1">
    <property type="nucleotide sequence ID" value="NC_020388.1"/>
</dbReference>
<proteinExistence type="predicted"/>
<gene>
    <name evidence="2" type="ordered locus">Nmlp_1557</name>
</gene>
<evidence type="ECO:0000313" key="2">
    <source>
        <dbReference type="EMBL" id="CCQ35757.1"/>
    </source>
</evidence>
<dbReference type="EMBL" id="HF582854">
    <property type="protein sequence ID" value="CCQ35757.1"/>
    <property type="molecule type" value="Genomic_DNA"/>
</dbReference>
<protein>
    <submittedName>
        <fullName evidence="2">DUF188 family protein</fullName>
    </submittedName>
</protein>
<evidence type="ECO:0000259" key="1">
    <source>
        <dbReference type="Pfam" id="PF18477"/>
    </source>
</evidence>
<organism evidence="2 3">
    <name type="scientific">Natronomonas moolapensis (strain DSM 18674 / CECT 7526 / JCM 14361 / 8.8.11)</name>
    <dbReference type="NCBI Taxonomy" id="268739"/>
    <lineage>
        <taxon>Archaea</taxon>
        <taxon>Methanobacteriati</taxon>
        <taxon>Methanobacteriota</taxon>
        <taxon>Stenosarchaea group</taxon>
        <taxon>Halobacteria</taxon>
        <taxon>Halobacteriales</taxon>
        <taxon>Natronomonadaceae</taxon>
        <taxon>Natronomonas</taxon>
    </lineage>
</organism>
<dbReference type="eggNOG" id="arCOG04312">
    <property type="taxonomic scope" value="Archaea"/>
</dbReference>